<evidence type="ECO:0000313" key="3">
    <source>
        <dbReference type="Proteomes" id="UP001500218"/>
    </source>
</evidence>
<proteinExistence type="predicted"/>
<gene>
    <name evidence="2" type="ORF">GCM10009682_55990</name>
</gene>
<feature type="signal peptide" evidence="1">
    <location>
        <begin position="1"/>
        <end position="30"/>
    </location>
</feature>
<dbReference type="RefSeq" id="WP_344138784.1">
    <property type="nucleotide sequence ID" value="NZ_BAAALT010000260.1"/>
</dbReference>
<keyword evidence="3" id="KW-1185">Reference proteome</keyword>
<evidence type="ECO:0008006" key="4">
    <source>
        <dbReference type="Google" id="ProtNLM"/>
    </source>
</evidence>
<keyword evidence="1" id="KW-0732">Signal</keyword>
<dbReference type="Proteomes" id="UP001500218">
    <property type="component" value="Unassembled WGS sequence"/>
</dbReference>
<evidence type="ECO:0000256" key="1">
    <source>
        <dbReference type="SAM" id="SignalP"/>
    </source>
</evidence>
<protein>
    <recommendedName>
        <fullName evidence="4">Lipoprotein</fullName>
    </recommendedName>
</protein>
<comment type="caution">
    <text evidence="2">The sequence shown here is derived from an EMBL/GenBank/DDBJ whole genome shotgun (WGS) entry which is preliminary data.</text>
</comment>
<accession>A0ABN2MKK0</accession>
<sequence length="145" mass="14524">MKSSSTLACLVVGVLLLAGCDINLPAPGTAAPTSVAPTAGLPCSPHLTAAAGLAAADGLDASPLTVKSDDGAMRAVFVPADVRAGQTYVDDIPIKVSEKLAAYMTSGRPVALMECAQGASTATYTFRSDTGGGRRVDLVTGKTLD</sequence>
<dbReference type="PROSITE" id="PS51257">
    <property type="entry name" value="PROKAR_LIPOPROTEIN"/>
    <property type="match status" value="1"/>
</dbReference>
<reference evidence="2 3" key="1">
    <citation type="journal article" date="2019" name="Int. J. Syst. Evol. Microbiol.">
        <title>The Global Catalogue of Microorganisms (GCM) 10K type strain sequencing project: providing services to taxonomists for standard genome sequencing and annotation.</title>
        <authorList>
            <consortium name="The Broad Institute Genomics Platform"/>
            <consortium name="The Broad Institute Genome Sequencing Center for Infectious Disease"/>
            <person name="Wu L."/>
            <person name="Ma J."/>
        </authorList>
    </citation>
    <scope>NUCLEOTIDE SEQUENCE [LARGE SCALE GENOMIC DNA]</scope>
    <source>
        <strain evidence="2 3">JCM 13250</strain>
    </source>
</reference>
<dbReference type="EMBL" id="BAAALT010000260">
    <property type="protein sequence ID" value="GAA1830014.1"/>
    <property type="molecule type" value="Genomic_DNA"/>
</dbReference>
<organism evidence="2 3">
    <name type="scientific">Luedemannella flava</name>
    <dbReference type="NCBI Taxonomy" id="349316"/>
    <lineage>
        <taxon>Bacteria</taxon>
        <taxon>Bacillati</taxon>
        <taxon>Actinomycetota</taxon>
        <taxon>Actinomycetes</taxon>
        <taxon>Micromonosporales</taxon>
        <taxon>Micromonosporaceae</taxon>
        <taxon>Luedemannella</taxon>
    </lineage>
</organism>
<name>A0ABN2MKK0_9ACTN</name>
<evidence type="ECO:0000313" key="2">
    <source>
        <dbReference type="EMBL" id="GAA1830014.1"/>
    </source>
</evidence>
<feature type="chain" id="PRO_5045863798" description="Lipoprotein" evidence="1">
    <location>
        <begin position="31"/>
        <end position="145"/>
    </location>
</feature>